<dbReference type="Pfam" id="PF01738">
    <property type="entry name" value="DLH"/>
    <property type="match status" value="1"/>
</dbReference>
<dbReference type="InterPro" id="IPR029058">
    <property type="entry name" value="AB_hydrolase_fold"/>
</dbReference>
<organism evidence="2 3">
    <name type="scientific">Rhodoluna lacicola</name>
    <dbReference type="NCBI Taxonomy" id="529884"/>
    <lineage>
        <taxon>Bacteria</taxon>
        <taxon>Bacillati</taxon>
        <taxon>Actinomycetota</taxon>
        <taxon>Actinomycetes</taxon>
        <taxon>Micrococcales</taxon>
        <taxon>Microbacteriaceae</taxon>
        <taxon>Luna cluster</taxon>
        <taxon>Luna-1 subcluster</taxon>
        <taxon>Rhodoluna</taxon>
    </lineage>
</organism>
<dbReference type="GO" id="GO:0016787">
    <property type="term" value="F:hydrolase activity"/>
    <property type="evidence" value="ECO:0007669"/>
    <property type="project" value="UniProtKB-KW"/>
</dbReference>
<dbReference type="SUPFAM" id="SSF53474">
    <property type="entry name" value="alpha/beta-Hydrolases"/>
    <property type="match status" value="1"/>
</dbReference>
<sequence length="97" mass="10505">MLRSRPSDPLGSSFSVLGAKDKQLTGAATELELALTKKKIAHDIKEYPDTGHAFMNPYQAGGPVFGTLLRITGAKPNPNAAADAWSRIEKFFGEHLH</sequence>
<gene>
    <name evidence="2" type="ORF">Rhola_00001060</name>
</gene>
<accession>A0A060JAM9</accession>
<dbReference type="OrthoDB" id="3208682at2"/>
<dbReference type="EMBL" id="CP007490">
    <property type="protein sequence ID" value="AIC46936.1"/>
    <property type="molecule type" value="Genomic_DNA"/>
</dbReference>
<dbReference type="Gene3D" id="3.40.50.1820">
    <property type="entry name" value="alpha/beta hydrolase"/>
    <property type="match status" value="1"/>
</dbReference>
<dbReference type="AlphaFoldDB" id="A0A060JAM9"/>
<protein>
    <submittedName>
        <fullName evidence="2">Dienelactone hydrolase-like protein</fullName>
    </submittedName>
</protein>
<dbReference type="RefSeq" id="WP_038501626.1">
    <property type="nucleotide sequence ID" value="NZ_CP007490.1"/>
</dbReference>
<evidence type="ECO:0000313" key="3">
    <source>
        <dbReference type="Proteomes" id="UP000067708"/>
    </source>
</evidence>
<keyword evidence="2" id="KW-0378">Hydrolase</keyword>
<keyword evidence="3" id="KW-1185">Reference proteome</keyword>
<dbReference type="HOGENOM" id="CLU_2344768_0_0_11"/>
<dbReference type="eggNOG" id="COG0412">
    <property type="taxonomic scope" value="Bacteria"/>
</dbReference>
<dbReference type="STRING" id="529884.Rhola_00001060"/>
<reference evidence="2 3" key="1">
    <citation type="journal article" date="2014" name="Int. J. Syst. Evol. Microbiol.">
        <title>Rhodoluna lacicola gen. nov., sp. nov., a planktonic freshwater bacterium with stream-lined genome.</title>
        <authorList>
            <person name="Hahn M."/>
            <person name="Schmidt J."/>
            <person name="Taipale S.J."/>
            <person name="Doolittle W.F."/>
            <person name="Koll U."/>
        </authorList>
    </citation>
    <scope>NUCLEOTIDE SEQUENCE [LARGE SCALE GENOMIC DNA]</scope>
    <source>
        <strain evidence="2 3">MWH-Ta8</strain>
    </source>
</reference>
<feature type="domain" description="Dienelactone hydrolase" evidence="1">
    <location>
        <begin position="16"/>
        <end position="95"/>
    </location>
</feature>
<dbReference type="InterPro" id="IPR002925">
    <property type="entry name" value="Dienelactn_hydro"/>
</dbReference>
<evidence type="ECO:0000259" key="1">
    <source>
        <dbReference type="Pfam" id="PF01738"/>
    </source>
</evidence>
<evidence type="ECO:0000313" key="2">
    <source>
        <dbReference type="EMBL" id="AIC46936.1"/>
    </source>
</evidence>
<dbReference type="KEGG" id="rla:Rhola_00001060"/>
<dbReference type="Proteomes" id="UP000067708">
    <property type="component" value="Chromosome"/>
</dbReference>
<proteinExistence type="predicted"/>
<name>A0A060JAM9_9MICO</name>